<feature type="region of interest" description="Disordered" evidence="1">
    <location>
        <begin position="100"/>
        <end position="154"/>
    </location>
</feature>
<dbReference type="STRING" id="43265.A0A545V166"/>
<gene>
    <name evidence="2" type="ORF">IF1G_05297</name>
</gene>
<evidence type="ECO:0000313" key="3">
    <source>
        <dbReference type="Proteomes" id="UP000315783"/>
    </source>
</evidence>
<feature type="compositionally biased region" description="Polar residues" evidence="1">
    <location>
        <begin position="109"/>
        <end position="118"/>
    </location>
</feature>
<feature type="compositionally biased region" description="Basic residues" evidence="1">
    <location>
        <begin position="120"/>
        <end position="134"/>
    </location>
</feature>
<feature type="region of interest" description="Disordered" evidence="1">
    <location>
        <begin position="458"/>
        <end position="497"/>
    </location>
</feature>
<feature type="compositionally biased region" description="Basic and acidic residues" evidence="1">
    <location>
        <begin position="476"/>
        <end position="485"/>
    </location>
</feature>
<feature type="compositionally biased region" description="Basic residues" evidence="1">
    <location>
        <begin position="486"/>
        <end position="497"/>
    </location>
</feature>
<dbReference type="Proteomes" id="UP000315783">
    <property type="component" value="Unassembled WGS sequence"/>
</dbReference>
<evidence type="ECO:0000256" key="1">
    <source>
        <dbReference type="SAM" id="MobiDB-lite"/>
    </source>
</evidence>
<accession>A0A545V166</accession>
<comment type="caution">
    <text evidence="2">The sequence shown here is derived from an EMBL/GenBank/DDBJ whole genome shotgun (WGS) entry which is preliminary data.</text>
</comment>
<keyword evidence="3" id="KW-1185">Reference proteome</keyword>
<dbReference type="AlphaFoldDB" id="A0A545V166"/>
<name>A0A545V166_9HYPO</name>
<dbReference type="OrthoDB" id="5336565at2759"/>
<proteinExistence type="predicted"/>
<evidence type="ECO:0000313" key="2">
    <source>
        <dbReference type="EMBL" id="TQV95468.1"/>
    </source>
</evidence>
<dbReference type="EMBL" id="SPUK01000007">
    <property type="protein sequence ID" value="TQV95468.1"/>
    <property type="molecule type" value="Genomic_DNA"/>
</dbReference>
<sequence>MTKRPVASIQPMTAPEDQAARKRKLYPEVRPPQFWDNLSKSHLTHSALRELDRRNLENLAPSSRYFPRRGRSRKVHGSDKVEETLGHLSSTALRDIKRFARQGGPNLQDLRSMSSSQVLGRRKRGSQSPRKKGSHFSANPDARTLTTGTKSTGPYDRTFLQHLIDFNIFPPEYEYPDGTVPPAPTNVDEILTALSQDPSSVFPSDLRSENFRKLKRADAQASNESDVTSVAVPIIEGDVGDRKCTAGHTAFTNLDHLTDGTIVAGNPDRYYGARPEQLKRNIREELGGKIVPSTQRDLPIAPNFFLQVKGPDGTAAVARRQAYYDGALGARGMQCLRTYVANEPEFDGKAYTLTSIYQDGQLTMFACHPIPPREPAGSSGYVLTQLKAFALTGDEEDFQRGIAAYRNGRDWTKQQRDGIIKRVNEAESEGLVRTKALGCTASSFTSEASTAETVVTSQGIAVLESEPTGDSEGSEDERVRLERPVKRQSRSPRKRDK</sequence>
<feature type="region of interest" description="Disordered" evidence="1">
    <location>
        <begin position="1"/>
        <end position="31"/>
    </location>
</feature>
<reference evidence="2 3" key="1">
    <citation type="journal article" date="2019" name="Appl. Microbiol. Biotechnol.">
        <title>Genome sequence of Isaria javanica and comparative genome analysis insights into family S53 peptidase evolution in fungal entomopathogens.</title>
        <authorList>
            <person name="Lin R."/>
            <person name="Zhang X."/>
            <person name="Xin B."/>
            <person name="Zou M."/>
            <person name="Gao Y."/>
            <person name="Qin F."/>
            <person name="Hu Q."/>
            <person name="Xie B."/>
            <person name="Cheng X."/>
        </authorList>
    </citation>
    <scope>NUCLEOTIDE SEQUENCE [LARGE SCALE GENOMIC DNA]</scope>
    <source>
        <strain evidence="2 3">IJ1G</strain>
    </source>
</reference>
<protein>
    <submittedName>
        <fullName evidence="2">Uncharacterized protein</fullName>
    </submittedName>
</protein>
<organism evidence="2 3">
    <name type="scientific">Cordyceps javanica</name>
    <dbReference type="NCBI Taxonomy" id="43265"/>
    <lineage>
        <taxon>Eukaryota</taxon>
        <taxon>Fungi</taxon>
        <taxon>Dikarya</taxon>
        <taxon>Ascomycota</taxon>
        <taxon>Pezizomycotina</taxon>
        <taxon>Sordariomycetes</taxon>
        <taxon>Hypocreomycetidae</taxon>
        <taxon>Hypocreales</taxon>
        <taxon>Cordycipitaceae</taxon>
        <taxon>Cordyceps</taxon>
    </lineage>
</organism>